<sequence length="307" mass="35466">MSKITVKGLDITIISRNNKDYICLTDMIKDMDNNNVVISNWLRQKNTLEFLSIWERLNNPDFKLIEFDELSKDAGLNRFTMSPKKWTETTGAIGITSKSGKYGGTYAHKDIAFHFGLWISPEFNLLLIKEFQRLKDEESKGLGQVWDFRRFLTKTNYRVQTDAIKDVLIPLKNISKDKEGFVYAEEADLLYVAMYGYTSKQWRENNPELAMKGHNLRDYADTYQLIVLNSLETFNAELIRNGVQIKDRLLLLRKAAIQQLKSIKSSSQIEDSYVESPHASKAIELSGDIKFDTAIDKLLKLPKKFKK</sequence>
<dbReference type="STRING" id="425514.SAMN05443550_11181"/>
<reference evidence="2 3" key="1">
    <citation type="submission" date="2016-10" db="EMBL/GenBank/DDBJ databases">
        <authorList>
            <person name="de Groot N.N."/>
        </authorList>
    </citation>
    <scope>NUCLEOTIDE SEQUENCE [LARGE SCALE GENOMIC DNA]</scope>
    <source>
        <strain evidence="2 3">DSM 19033</strain>
    </source>
</reference>
<keyword evidence="3" id="KW-1185">Reference proteome</keyword>
<dbReference type="Pfam" id="PF04383">
    <property type="entry name" value="KilA-N"/>
    <property type="match status" value="1"/>
</dbReference>
<organism evidence="2 3">
    <name type="scientific">Pedobacter hartonius</name>
    <dbReference type="NCBI Taxonomy" id="425514"/>
    <lineage>
        <taxon>Bacteria</taxon>
        <taxon>Pseudomonadati</taxon>
        <taxon>Bacteroidota</taxon>
        <taxon>Sphingobacteriia</taxon>
        <taxon>Sphingobacteriales</taxon>
        <taxon>Sphingobacteriaceae</taxon>
        <taxon>Pedobacter</taxon>
    </lineage>
</organism>
<accession>A0A1H4GST4</accession>
<dbReference type="RefSeq" id="WP_090559071.1">
    <property type="nucleotide sequence ID" value="NZ_FNRA01000011.1"/>
</dbReference>
<dbReference type="InterPro" id="IPR017880">
    <property type="entry name" value="KilA_N"/>
</dbReference>
<dbReference type="PROSITE" id="PS51301">
    <property type="entry name" value="KILA_N"/>
    <property type="match status" value="1"/>
</dbReference>
<name>A0A1H4GST4_9SPHI</name>
<dbReference type="Proteomes" id="UP000198850">
    <property type="component" value="Unassembled WGS sequence"/>
</dbReference>
<evidence type="ECO:0000313" key="2">
    <source>
        <dbReference type="EMBL" id="SEB12613.1"/>
    </source>
</evidence>
<dbReference type="SMART" id="SM01252">
    <property type="entry name" value="KilA-N"/>
    <property type="match status" value="1"/>
</dbReference>
<gene>
    <name evidence="2" type="ORF">SAMN05443550_11181</name>
</gene>
<dbReference type="InterPro" id="IPR018004">
    <property type="entry name" value="KilA/APSES_HTH"/>
</dbReference>
<proteinExistence type="predicted"/>
<evidence type="ECO:0000313" key="3">
    <source>
        <dbReference type="Proteomes" id="UP000198850"/>
    </source>
</evidence>
<dbReference type="OrthoDB" id="9810290at2"/>
<dbReference type="AlphaFoldDB" id="A0A1H4GST4"/>
<evidence type="ECO:0000259" key="1">
    <source>
        <dbReference type="PROSITE" id="PS51301"/>
    </source>
</evidence>
<feature type="domain" description="KilA-N" evidence="1">
    <location>
        <begin position="1"/>
        <end position="134"/>
    </location>
</feature>
<protein>
    <submittedName>
        <fullName evidence="2">KilA-N domain-containing protein</fullName>
    </submittedName>
</protein>
<dbReference type="EMBL" id="FNRA01000011">
    <property type="protein sequence ID" value="SEB12613.1"/>
    <property type="molecule type" value="Genomic_DNA"/>
</dbReference>